<reference evidence="1 2" key="1">
    <citation type="submission" date="2017-11" db="EMBL/GenBank/DDBJ databases">
        <title>De-novo sequencing of pomegranate (Punica granatum L.) genome.</title>
        <authorList>
            <person name="Akparov Z."/>
            <person name="Amiraslanov A."/>
            <person name="Hajiyeva S."/>
            <person name="Abbasov M."/>
            <person name="Kaur K."/>
            <person name="Hamwieh A."/>
            <person name="Solovyev V."/>
            <person name="Salamov A."/>
            <person name="Braich B."/>
            <person name="Kosarev P."/>
            <person name="Mahmoud A."/>
            <person name="Hajiyev E."/>
            <person name="Babayeva S."/>
            <person name="Izzatullayeva V."/>
            <person name="Mammadov A."/>
            <person name="Mammadov A."/>
            <person name="Sharifova S."/>
            <person name="Ojaghi J."/>
            <person name="Eynullazada K."/>
            <person name="Bayramov B."/>
            <person name="Abdulazimova A."/>
            <person name="Shahmuradov I."/>
        </authorList>
    </citation>
    <scope>NUCLEOTIDE SEQUENCE [LARGE SCALE GENOMIC DNA]</scope>
    <source>
        <strain evidence="2">cv. AG2017</strain>
        <tissue evidence="1">Leaf</tissue>
    </source>
</reference>
<keyword evidence="2" id="KW-1185">Reference proteome</keyword>
<gene>
    <name evidence="1" type="ORF">CRG98_029762</name>
</gene>
<evidence type="ECO:0000313" key="1">
    <source>
        <dbReference type="EMBL" id="PKI49851.1"/>
    </source>
</evidence>
<dbReference type="EMBL" id="PGOL01002186">
    <property type="protein sequence ID" value="PKI49851.1"/>
    <property type="molecule type" value="Genomic_DNA"/>
</dbReference>
<comment type="caution">
    <text evidence="1">The sequence shown here is derived from an EMBL/GenBank/DDBJ whole genome shotgun (WGS) entry which is preliminary data.</text>
</comment>
<proteinExistence type="predicted"/>
<organism evidence="1 2">
    <name type="scientific">Punica granatum</name>
    <name type="common">Pomegranate</name>
    <dbReference type="NCBI Taxonomy" id="22663"/>
    <lineage>
        <taxon>Eukaryota</taxon>
        <taxon>Viridiplantae</taxon>
        <taxon>Streptophyta</taxon>
        <taxon>Embryophyta</taxon>
        <taxon>Tracheophyta</taxon>
        <taxon>Spermatophyta</taxon>
        <taxon>Magnoliopsida</taxon>
        <taxon>eudicotyledons</taxon>
        <taxon>Gunneridae</taxon>
        <taxon>Pentapetalae</taxon>
        <taxon>rosids</taxon>
        <taxon>malvids</taxon>
        <taxon>Myrtales</taxon>
        <taxon>Lythraceae</taxon>
        <taxon>Punica</taxon>
    </lineage>
</organism>
<protein>
    <submittedName>
        <fullName evidence="1">Uncharacterized protein</fullName>
    </submittedName>
</protein>
<dbReference type="AlphaFoldDB" id="A0A2I0J0S5"/>
<accession>A0A2I0J0S5</accession>
<evidence type="ECO:0000313" key="2">
    <source>
        <dbReference type="Proteomes" id="UP000233551"/>
    </source>
</evidence>
<name>A0A2I0J0S5_PUNGR</name>
<dbReference type="Proteomes" id="UP000233551">
    <property type="component" value="Unassembled WGS sequence"/>
</dbReference>
<sequence>MDVQICLDGHSDVGTCGNGRWRASSARLGAWEDVRRVGAQACETAGRARRQASVRGSGHAEQRAGRWTRSRLDCYYSPESTR</sequence>